<name>A0A955L7T7_9BACT</name>
<evidence type="ECO:0000313" key="2">
    <source>
        <dbReference type="EMBL" id="MCA9385595.1"/>
    </source>
</evidence>
<evidence type="ECO:0000313" key="3">
    <source>
        <dbReference type="Proteomes" id="UP000754563"/>
    </source>
</evidence>
<dbReference type="Proteomes" id="UP000754563">
    <property type="component" value="Unassembled WGS sequence"/>
</dbReference>
<dbReference type="EMBL" id="JAGQLH010000029">
    <property type="protein sequence ID" value="MCA9385595.1"/>
    <property type="molecule type" value="Genomic_DNA"/>
</dbReference>
<dbReference type="InterPro" id="IPR013783">
    <property type="entry name" value="Ig-like_fold"/>
</dbReference>
<feature type="transmembrane region" description="Helical" evidence="1">
    <location>
        <begin position="55"/>
        <end position="78"/>
    </location>
</feature>
<organism evidence="2 3">
    <name type="scientific">Candidatus Dojkabacteria bacterium</name>
    <dbReference type="NCBI Taxonomy" id="2099670"/>
    <lineage>
        <taxon>Bacteria</taxon>
        <taxon>Candidatus Dojkabacteria</taxon>
    </lineage>
</organism>
<comment type="caution">
    <text evidence="2">The sequence shown here is derived from an EMBL/GenBank/DDBJ whole genome shotgun (WGS) entry which is preliminary data.</text>
</comment>
<keyword evidence="1" id="KW-0812">Transmembrane</keyword>
<dbReference type="AlphaFoldDB" id="A0A955L7T7"/>
<dbReference type="Gene3D" id="2.60.40.10">
    <property type="entry name" value="Immunoglobulins"/>
    <property type="match status" value="1"/>
</dbReference>
<evidence type="ECO:0008006" key="4">
    <source>
        <dbReference type="Google" id="ProtNLM"/>
    </source>
</evidence>
<reference evidence="2" key="1">
    <citation type="submission" date="2020-04" db="EMBL/GenBank/DDBJ databases">
        <authorList>
            <person name="Zhang T."/>
        </authorList>
    </citation>
    <scope>NUCLEOTIDE SEQUENCE</scope>
    <source>
        <strain evidence="2">HKST-UBA11</strain>
    </source>
</reference>
<evidence type="ECO:0000256" key="1">
    <source>
        <dbReference type="SAM" id="Phobius"/>
    </source>
</evidence>
<reference evidence="2" key="2">
    <citation type="journal article" date="2021" name="Microbiome">
        <title>Successional dynamics and alternative stable states in a saline activated sludge microbial community over 9 years.</title>
        <authorList>
            <person name="Wang Y."/>
            <person name="Ye J."/>
            <person name="Ju F."/>
            <person name="Liu L."/>
            <person name="Boyd J.A."/>
            <person name="Deng Y."/>
            <person name="Parks D.H."/>
            <person name="Jiang X."/>
            <person name="Yin X."/>
            <person name="Woodcroft B.J."/>
            <person name="Tyson G.W."/>
            <person name="Hugenholtz P."/>
            <person name="Polz M.F."/>
            <person name="Zhang T."/>
        </authorList>
    </citation>
    <scope>NUCLEOTIDE SEQUENCE</scope>
    <source>
        <strain evidence="2">HKST-UBA11</strain>
    </source>
</reference>
<gene>
    <name evidence="2" type="ORF">KC717_03020</name>
</gene>
<proteinExistence type="predicted"/>
<keyword evidence="1" id="KW-1133">Transmembrane helix</keyword>
<accession>A0A955L7T7</accession>
<keyword evidence="1" id="KW-0472">Membrane</keyword>
<protein>
    <recommendedName>
        <fullName evidence="4">FecR protein domain-containing protein</fullName>
    </recommendedName>
</protein>
<sequence>MRETNKYQKLEELLTNTKVPLGDLSIDAQYKQSLKSELYNEVTSGSKSSSVWSQIVALVNTSYVLGVAFVLLTIFVVINFDERTLKSEVVAASIIEIPESTIVKIVRSDPSEVITAVEGDIVGIGDVVEVSGSATTIISEHGDKILADNNAEFTFLAQDEHELTLRQFAGSMYIAVSDTEESKREITVAVRDSILTTESGAEFLIDIDEETDNIEVFKASVDIMQNSSVVPVGQYQKVIISPESNEVSVSELDPDANKRIIVQKYRKQLEETGAVIDRSPPVIELSTDVSSPSQSRYLQIDGKLNDDSMIRKIKINSHEYYANDGNEYPVQRNGQFSIPWELEEGDNELTLYAYDEYWNTSSILFTLTYEPREEDLPVPTEEVIGL</sequence>